<dbReference type="InterPro" id="IPR041588">
    <property type="entry name" value="Integrase_H2C2"/>
</dbReference>
<feature type="region of interest" description="Disordered" evidence="7">
    <location>
        <begin position="332"/>
        <end position="360"/>
    </location>
</feature>
<reference evidence="9 10" key="1">
    <citation type="journal article" date="2016" name="G3 (Bethesda)">
        <title>First Draft Assembly and Annotation of the Genome of a California Endemic Oak Quercus lobata Nee (Fagaceae).</title>
        <authorList>
            <person name="Sork V.L."/>
            <person name="Fitz-Gibbon S.T."/>
            <person name="Puiu D."/>
            <person name="Crepeau M."/>
            <person name="Gugger P.F."/>
            <person name="Sherman R."/>
            <person name="Stevens K."/>
            <person name="Langley C.H."/>
            <person name="Pellegrini M."/>
            <person name="Salzberg S.L."/>
        </authorList>
    </citation>
    <scope>NUCLEOTIDE SEQUENCE [LARGE SCALE GENOMIC DNA]</scope>
    <source>
        <strain evidence="9 10">cv. SW786</strain>
    </source>
</reference>
<dbReference type="SUPFAM" id="SSF50630">
    <property type="entry name" value="Acid proteases"/>
    <property type="match status" value="1"/>
</dbReference>
<protein>
    <recommendedName>
        <fullName evidence="8">Integrase catalytic domain-containing protein</fullName>
    </recommendedName>
</protein>
<evidence type="ECO:0000313" key="9">
    <source>
        <dbReference type="EnsemblPlants" id="QL07p045945:mrna"/>
    </source>
</evidence>
<accession>A0A7N2M7J6</accession>
<keyword evidence="4" id="KW-0255">Endonuclease</keyword>
<evidence type="ECO:0000313" key="10">
    <source>
        <dbReference type="Proteomes" id="UP000594261"/>
    </source>
</evidence>
<keyword evidence="3" id="KW-0540">Nuclease</keyword>
<dbReference type="GO" id="GO:0015074">
    <property type="term" value="P:DNA integration"/>
    <property type="evidence" value="ECO:0007669"/>
    <property type="project" value="InterPro"/>
</dbReference>
<dbReference type="Pfam" id="PF00078">
    <property type="entry name" value="RVT_1"/>
    <property type="match status" value="1"/>
</dbReference>
<dbReference type="OMA" id="EWTEECA"/>
<dbReference type="InterPro" id="IPR043128">
    <property type="entry name" value="Rev_trsase/Diguanyl_cyclase"/>
</dbReference>
<dbReference type="InterPro" id="IPR000477">
    <property type="entry name" value="RT_dom"/>
</dbReference>
<keyword evidence="2" id="KW-0548">Nucleotidyltransferase</keyword>
<dbReference type="Gramene" id="QL07p045945:mrna">
    <property type="protein sequence ID" value="QL07p045945:mrna"/>
    <property type="gene ID" value="QL07p045945"/>
</dbReference>
<dbReference type="Pfam" id="PF13456">
    <property type="entry name" value="RVT_3"/>
    <property type="match status" value="1"/>
</dbReference>
<dbReference type="InterPro" id="IPR043502">
    <property type="entry name" value="DNA/RNA_pol_sf"/>
</dbReference>
<dbReference type="Pfam" id="PF00665">
    <property type="entry name" value="rve"/>
    <property type="match status" value="1"/>
</dbReference>
<evidence type="ECO:0000256" key="2">
    <source>
        <dbReference type="ARBA" id="ARBA00022695"/>
    </source>
</evidence>
<evidence type="ECO:0000256" key="1">
    <source>
        <dbReference type="ARBA" id="ARBA00022679"/>
    </source>
</evidence>
<feature type="compositionally biased region" description="Basic residues" evidence="7">
    <location>
        <begin position="51"/>
        <end position="65"/>
    </location>
</feature>
<feature type="domain" description="Integrase catalytic" evidence="8">
    <location>
        <begin position="1413"/>
        <end position="1556"/>
    </location>
</feature>
<evidence type="ECO:0000256" key="7">
    <source>
        <dbReference type="SAM" id="MobiDB-lite"/>
    </source>
</evidence>
<keyword evidence="4" id="KW-0378">Hydrolase</keyword>
<keyword evidence="5" id="KW-0233">DNA recombination</keyword>
<dbReference type="Gene3D" id="3.10.10.10">
    <property type="entry name" value="HIV Type 1 Reverse Transcriptase, subunit A, domain 1"/>
    <property type="match status" value="1"/>
</dbReference>
<dbReference type="GO" id="GO:0004523">
    <property type="term" value="F:RNA-DNA hybrid ribonuclease activity"/>
    <property type="evidence" value="ECO:0007669"/>
    <property type="project" value="InterPro"/>
</dbReference>
<feature type="region of interest" description="Disordered" evidence="7">
    <location>
        <begin position="1"/>
        <end position="144"/>
    </location>
</feature>
<dbReference type="GO" id="GO:0016779">
    <property type="term" value="F:nucleotidyltransferase activity"/>
    <property type="evidence" value="ECO:0007669"/>
    <property type="project" value="UniProtKB-KW"/>
</dbReference>
<dbReference type="InterPro" id="IPR036397">
    <property type="entry name" value="RNaseH_sf"/>
</dbReference>
<dbReference type="InterPro" id="IPR041577">
    <property type="entry name" value="RT_RNaseH_2"/>
</dbReference>
<dbReference type="InterPro" id="IPR005162">
    <property type="entry name" value="Retrotrans_gag_dom"/>
</dbReference>
<dbReference type="Pfam" id="PF03732">
    <property type="entry name" value="Retrotrans_gag"/>
    <property type="match status" value="1"/>
</dbReference>
<dbReference type="Gene3D" id="3.30.420.10">
    <property type="entry name" value="Ribonuclease H-like superfamily/Ribonuclease H"/>
    <property type="match status" value="2"/>
</dbReference>
<evidence type="ECO:0000259" key="8">
    <source>
        <dbReference type="PROSITE" id="PS50994"/>
    </source>
</evidence>
<dbReference type="Gene3D" id="2.40.70.10">
    <property type="entry name" value="Acid Proteases"/>
    <property type="match status" value="1"/>
</dbReference>
<dbReference type="SUPFAM" id="SSF56672">
    <property type="entry name" value="DNA/RNA polymerases"/>
    <property type="match status" value="1"/>
</dbReference>
<dbReference type="InterPro" id="IPR001584">
    <property type="entry name" value="Integrase_cat-core"/>
</dbReference>
<dbReference type="InterPro" id="IPR021109">
    <property type="entry name" value="Peptidase_aspartic_dom_sf"/>
</dbReference>
<proteinExistence type="predicted"/>
<dbReference type="Gene3D" id="1.10.340.70">
    <property type="match status" value="1"/>
</dbReference>
<dbReference type="Gene3D" id="3.30.70.270">
    <property type="match status" value="2"/>
</dbReference>
<keyword evidence="10" id="KW-1185">Reference proteome</keyword>
<sequence length="1556" mass="176468">MEGVEPPHPAAGLHQGDVSPHQAESRGSQRGGPRKSPERREVQEGSMHTTHTTRTRTRGKSHVSHAKYDGDLQREIADLKRELRHVRRERSPLRSEPSSGESDGASYRRRSRTPQSETFSYEEERHHRRRRKSPTSRGLGNDAMNKALSQISRSPFTKGIDDATHPRRFNQLTFSLYDGHSDPVEHVSYYSQKMAIHSRDDALMCKIFPSSLGSTAMRWFNGLRANSIGSFKALTQAFGARFITCSRTPLPLGSLLTLSMREGETLKGYSDRYWEMFNEIGGKNDAVAITTFKAGLPADHDLRKSLTGKPVTSVRQLMDRIEKYKRIEEDQLQGKGKAKAIPQERRDFRSDRYNNSRPRRDFAVQPTSADAQVVNAVFREPVQQVLEKIKDEPFFKWPNRMAGEPTKRNPSLYCHYHQDHGHTTDNCRNLWDHLEQLVREGKLKQLLHHSSGMGSQAGSEVRGDASSRLPRGTINVIFAAPGRTGSCPTRVLSVSRFPAEDRSQASKRAKRRVPLILGFSDEDLIGTIQPHEDALVVTLRISGYNVRRVMVDQGSAADVMYPDLYKGLGLTQEDLTTYTSPLVSFEGRLVIPMGLIRLPVQSGTEVVEVDFIVVDVYSPYTAILGRPWLHTLKVVSSTLHQKVKYPSGDQVLEIVGNQSVDRRCQPPASGIDVLTNGVECEDLEKVIVTNDPEKFFRVGAKLPLQEKASLLEFLRANVDVFAWDPYEAPRVDPSFICHRLNVNSAIPPRRQIPRRPSKKHAEAVRSEVIKLKQAGAIKEVFYPQWLANTVVVKKKTGKWRVCVDFTDLNKACPKDPFPMPKIDQLVDATVGHPRMSFLDAFQGYHQIPLATNDQEKTAFVTPVGNYHYKVMPFGLKNAGSTYQRMMTKMFEPQLGRSIEVYIDDMVVKSKVVTEHVKDLTNIFGILREHRLHLNASKCSFGVGSGKFLGYMRLTGMTAALNRFISRSAERCRPFFLLLHKWKGFEWTEECAEAFQRLKDYLSKPPIMSSPEVDEVLYAYLAVAPHAVSFVLMREDKGVQKPVYYVSRSLHEVEVRYLSLEKAILAVVHAKRKLPHYFQAHTVVVLTQLPLKSIIRSADYTGRIAKWGTILGAFDIKYMPRTSVKGQVLADLVAEFAECPEEISRNRDHMDEKAVIIEKSLRLGFSATNNESEYEVLIMGMSMVRKMGGKAVKMLSDSRLVVGQVTGELEARDPRMQGYLDRVRRMRAEFESFDVLHIPRGENTHADSLATFATSSVQNLPRVIVVEDLCTPTSPEKEVRQIRQVGPSPNWMDPILKFLENDTLPEDKVEAEKIRRRAPRYWLSEDKKLYRRSFSGPYLLCVPPETAESILEELHEGICGSHTGGRSLSYRALTQGYWWPNMHREAQEYVKKCDQCQRYAPNIHQPGGVLNPLSSPWPFAQWGLDIVGPFPKAIGNKRYLLVGTDYFTKWVKAEPLANIRDVDVKKFVWKNIVTRFGIPRALVSDNGLQFDSNAFREYCSELGIRNRYSTPAYPQGNGQAEAVNKVIVNGLKKRLDDAKGKWVEELPHVLWTYRTTP</sequence>
<dbReference type="PANTHER" id="PTHR37984:SF5">
    <property type="entry name" value="PROTEIN NYNRIN-LIKE"/>
    <property type="match status" value="1"/>
</dbReference>
<keyword evidence="6" id="KW-0511">Multifunctional enzyme</keyword>
<dbReference type="InterPro" id="IPR050951">
    <property type="entry name" value="Retrovirus_Pol_polyprotein"/>
</dbReference>
<reference evidence="9" key="2">
    <citation type="submission" date="2021-01" db="UniProtKB">
        <authorList>
            <consortium name="EnsemblPlants"/>
        </authorList>
    </citation>
    <scope>IDENTIFICATION</scope>
</reference>
<dbReference type="InterPro" id="IPR012337">
    <property type="entry name" value="RNaseH-like_sf"/>
</dbReference>
<dbReference type="CDD" id="cd09279">
    <property type="entry name" value="RNase_HI_like"/>
    <property type="match status" value="1"/>
</dbReference>
<dbReference type="GO" id="GO:0006310">
    <property type="term" value="P:DNA recombination"/>
    <property type="evidence" value="ECO:0007669"/>
    <property type="project" value="UniProtKB-KW"/>
</dbReference>
<dbReference type="PROSITE" id="PS50994">
    <property type="entry name" value="INTEGRASE"/>
    <property type="match status" value="1"/>
</dbReference>
<feature type="compositionally biased region" description="Basic and acidic residues" evidence="7">
    <location>
        <begin position="342"/>
        <end position="360"/>
    </location>
</feature>
<dbReference type="InterPro" id="IPR002156">
    <property type="entry name" value="RNaseH_domain"/>
</dbReference>
<name>A0A7N2M7J6_QUELO</name>
<dbReference type="Pfam" id="PF17921">
    <property type="entry name" value="Integrase_H2C2"/>
    <property type="match status" value="1"/>
</dbReference>
<dbReference type="CDD" id="cd00303">
    <property type="entry name" value="retropepsin_like"/>
    <property type="match status" value="1"/>
</dbReference>
<dbReference type="GO" id="GO:0003676">
    <property type="term" value="F:nucleic acid binding"/>
    <property type="evidence" value="ECO:0007669"/>
    <property type="project" value="InterPro"/>
</dbReference>
<dbReference type="EMBL" id="LRBV02000007">
    <property type="status" value="NOT_ANNOTATED_CDS"/>
    <property type="molecule type" value="Genomic_DNA"/>
</dbReference>
<dbReference type="SUPFAM" id="SSF53098">
    <property type="entry name" value="Ribonuclease H-like"/>
    <property type="match status" value="2"/>
</dbReference>
<evidence type="ECO:0000256" key="4">
    <source>
        <dbReference type="ARBA" id="ARBA00022759"/>
    </source>
</evidence>
<dbReference type="EnsemblPlants" id="QL07p045945:mrna">
    <property type="protein sequence ID" value="QL07p045945:mrna"/>
    <property type="gene ID" value="QL07p045945"/>
</dbReference>
<keyword evidence="1" id="KW-0808">Transferase</keyword>
<feature type="compositionally biased region" description="Basic and acidic residues" evidence="7">
    <location>
        <begin position="66"/>
        <end position="81"/>
    </location>
</feature>
<organism evidence="9 10">
    <name type="scientific">Quercus lobata</name>
    <name type="common">Valley oak</name>
    <dbReference type="NCBI Taxonomy" id="97700"/>
    <lineage>
        <taxon>Eukaryota</taxon>
        <taxon>Viridiplantae</taxon>
        <taxon>Streptophyta</taxon>
        <taxon>Embryophyta</taxon>
        <taxon>Tracheophyta</taxon>
        <taxon>Spermatophyta</taxon>
        <taxon>Magnoliopsida</taxon>
        <taxon>eudicotyledons</taxon>
        <taxon>Gunneridae</taxon>
        <taxon>Pentapetalae</taxon>
        <taxon>rosids</taxon>
        <taxon>fabids</taxon>
        <taxon>Fagales</taxon>
        <taxon>Fagaceae</taxon>
        <taxon>Quercus</taxon>
    </lineage>
</organism>
<evidence type="ECO:0000256" key="5">
    <source>
        <dbReference type="ARBA" id="ARBA00023172"/>
    </source>
</evidence>
<dbReference type="PANTHER" id="PTHR37984">
    <property type="entry name" value="PROTEIN CBG26694"/>
    <property type="match status" value="1"/>
</dbReference>
<evidence type="ECO:0000256" key="6">
    <source>
        <dbReference type="ARBA" id="ARBA00023268"/>
    </source>
</evidence>
<dbReference type="CDD" id="cd01647">
    <property type="entry name" value="RT_LTR"/>
    <property type="match status" value="1"/>
</dbReference>
<dbReference type="Proteomes" id="UP000594261">
    <property type="component" value="Chromosome 7"/>
</dbReference>
<dbReference type="InParanoid" id="A0A7N2M7J6"/>
<evidence type="ECO:0000256" key="3">
    <source>
        <dbReference type="ARBA" id="ARBA00022722"/>
    </source>
</evidence>
<dbReference type="Pfam" id="PF17919">
    <property type="entry name" value="RT_RNaseH_2"/>
    <property type="match status" value="1"/>
</dbReference>